<dbReference type="EMBL" id="PVXM01000031">
    <property type="protein sequence ID" value="PRR71960.1"/>
    <property type="molecule type" value="Genomic_DNA"/>
</dbReference>
<evidence type="ECO:0000313" key="4">
    <source>
        <dbReference type="Proteomes" id="UP000238415"/>
    </source>
</evidence>
<organism evidence="3 4">
    <name type="scientific">Neomoorella humiferrea</name>
    <dbReference type="NCBI Taxonomy" id="676965"/>
    <lineage>
        <taxon>Bacteria</taxon>
        <taxon>Bacillati</taxon>
        <taxon>Bacillota</taxon>
        <taxon>Clostridia</taxon>
        <taxon>Neomoorellales</taxon>
        <taxon>Neomoorellaceae</taxon>
        <taxon>Neomoorella</taxon>
    </lineage>
</organism>
<dbReference type="AlphaFoldDB" id="A0A2T0AR49"/>
<dbReference type="PROSITE" id="PS50943">
    <property type="entry name" value="HTH_CROC1"/>
    <property type="match status" value="1"/>
</dbReference>
<dbReference type="Pfam" id="PF01381">
    <property type="entry name" value="HTH_3"/>
    <property type="match status" value="1"/>
</dbReference>
<gene>
    <name evidence="3" type="ORF">MOHU_15920</name>
</gene>
<dbReference type="GO" id="GO:0003677">
    <property type="term" value="F:DNA binding"/>
    <property type="evidence" value="ECO:0007669"/>
    <property type="project" value="UniProtKB-KW"/>
</dbReference>
<dbReference type="InterPro" id="IPR010982">
    <property type="entry name" value="Lambda_DNA-bd_dom_sf"/>
</dbReference>
<dbReference type="RefSeq" id="WP_106005550.1">
    <property type="nucleotide sequence ID" value="NZ_CP136419.1"/>
</dbReference>
<dbReference type="CDD" id="cd00093">
    <property type="entry name" value="HTH_XRE"/>
    <property type="match status" value="1"/>
</dbReference>
<proteinExistence type="predicted"/>
<accession>A0A2T0AR49</accession>
<keyword evidence="1" id="KW-0238">DNA-binding</keyword>
<dbReference type="OrthoDB" id="1716958at2"/>
<evidence type="ECO:0000313" key="3">
    <source>
        <dbReference type="EMBL" id="PRR71960.1"/>
    </source>
</evidence>
<sequence length="83" mass="9123">MRVELLKARKAKGLTQEKVALAVGIDRTVYTRIERGVRIPTVDVAIKIASLLGKQVEEIFLLEDVHETHNSNGTLIPSGTEGK</sequence>
<evidence type="ECO:0000259" key="2">
    <source>
        <dbReference type="PROSITE" id="PS50943"/>
    </source>
</evidence>
<dbReference type="SMART" id="SM00530">
    <property type="entry name" value="HTH_XRE"/>
    <property type="match status" value="1"/>
</dbReference>
<dbReference type="PANTHER" id="PTHR46558:SF11">
    <property type="entry name" value="HTH-TYPE TRANSCRIPTIONAL REGULATOR XRE"/>
    <property type="match status" value="1"/>
</dbReference>
<feature type="domain" description="HTH cro/C1-type" evidence="2">
    <location>
        <begin position="5"/>
        <end position="59"/>
    </location>
</feature>
<dbReference type="Proteomes" id="UP000238415">
    <property type="component" value="Unassembled WGS sequence"/>
</dbReference>
<evidence type="ECO:0000256" key="1">
    <source>
        <dbReference type="ARBA" id="ARBA00023125"/>
    </source>
</evidence>
<dbReference type="InterPro" id="IPR001387">
    <property type="entry name" value="Cro/C1-type_HTH"/>
</dbReference>
<name>A0A2T0AR49_9FIRM</name>
<protein>
    <submittedName>
        <fullName evidence="3">Helix-turn-helix protein</fullName>
    </submittedName>
</protein>
<dbReference type="SUPFAM" id="SSF47413">
    <property type="entry name" value="lambda repressor-like DNA-binding domains"/>
    <property type="match status" value="1"/>
</dbReference>
<keyword evidence="4" id="KW-1185">Reference proteome</keyword>
<dbReference type="PANTHER" id="PTHR46558">
    <property type="entry name" value="TRACRIPTIONAL REGULATORY PROTEIN-RELATED-RELATED"/>
    <property type="match status" value="1"/>
</dbReference>
<comment type="caution">
    <text evidence="3">The sequence shown here is derived from an EMBL/GenBank/DDBJ whole genome shotgun (WGS) entry which is preliminary data.</text>
</comment>
<dbReference type="Gene3D" id="1.10.260.40">
    <property type="entry name" value="lambda repressor-like DNA-binding domains"/>
    <property type="match status" value="1"/>
</dbReference>
<reference evidence="3 4" key="1">
    <citation type="submission" date="2018-03" db="EMBL/GenBank/DDBJ databases">
        <title>Genome sequence of Moorella humiferrea DSM 23265.</title>
        <authorList>
            <person name="Poehlein A."/>
            <person name="Daniel R."/>
        </authorList>
    </citation>
    <scope>NUCLEOTIDE SEQUENCE [LARGE SCALE GENOMIC DNA]</scope>
    <source>
        <strain evidence="3 4">DSM 23265</strain>
    </source>
</reference>